<dbReference type="Proteomes" id="UP000799424">
    <property type="component" value="Unassembled WGS sequence"/>
</dbReference>
<dbReference type="OrthoDB" id="422736at2759"/>
<protein>
    <submittedName>
        <fullName evidence="3">Uncharacterized protein</fullName>
    </submittedName>
</protein>
<dbReference type="PANTHER" id="PTHR36587:SF2">
    <property type="entry name" value="EXPRESSION SITE-ASSOCIATED GENE 3 (ESAG3)-LIKE PROTEIN"/>
    <property type="match status" value="1"/>
</dbReference>
<sequence length="761" mass="86843">MAGEMQPMPMSPRQSPKEIGNAVVQWACTRRGRTLVLAFVACVVLLGVGGIHNREAISSQYHALATNNSWRPYLPSIPSLIHSPFRKPSNTTLQLENGELAVVPQQLKKTTPNFHLVMPAREDSPGFCKTTMSGMILNYPPPTVVNLYSDYNNDIHWEREILQGTLHYLKNDKFVKDDDLVLIVDGENTWFQLPSDAIIKEYTRVLGDANALLLGRHGKDKDGQPKFSQTIVFGAEKMCEADDLACHYAPNSILPGNLYANGKSAAIADRPARYLNSKMLMGPANDLKVLYQAALKKFDKKQTQRQTIQSVFATMFGEQQLRRDADEKNNKPMISKIKDMVSGKKPNLARKMQTANVTASNPTRHEFSIGVDYEHALFQPLAYARKDELVSVLHDNSTDLSKYRQPNSWIQYLALPSSLSLSNPPFWRLDLAKSNPSPNEKPAYIDKLAFNDQLDKLPKRKTPWNNVPLLQNTYTGSVPTILFQDPNAAVRANSHLTALQHGDPAKAPAANVTWDAMWYSPFKRALLRNYFRTPQSPQGYHNSLVGGDRAWDTRGGRGGVWTATENVWLPWGEVDGVCGTLTRLKEVFHDSKGVWLHEGENNSEETRLHDEDELNKKIEKQRQKAEEDAKTPEQKEKERKEKAEQERKQKAEEEKKKKEEEEKKKKEDEEKKKKEEEETKKKEEDTKKKEEEEKKKKEEETKKKAEEDKKAEEEKKKKAEEEKKQEKEAQQKIEDAEREQQRKAAEEMLREVEMGLSGARV</sequence>
<accession>A0A6A7AD17</accession>
<feature type="transmembrane region" description="Helical" evidence="2">
    <location>
        <begin position="35"/>
        <end position="52"/>
    </location>
</feature>
<evidence type="ECO:0000256" key="2">
    <source>
        <dbReference type="SAM" id="Phobius"/>
    </source>
</evidence>
<keyword evidence="2" id="KW-1133">Transmembrane helix</keyword>
<feature type="region of interest" description="Disordered" evidence="1">
    <location>
        <begin position="619"/>
        <end position="761"/>
    </location>
</feature>
<organism evidence="3 4">
    <name type="scientific">Ophiobolus disseminans</name>
    <dbReference type="NCBI Taxonomy" id="1469910"/>
    <lineage>
        <taxon>Eukaryota</taxon>
        <taxon>Fungi</taxon>
        <taxon>Dikarya</taxon>
        <taxon>Ascomycota</taxon>
        <taxon>Pezizomycotina</taxon>
        <taxon>Dothideomycetes</taxon>
        <taxon>Pleosporomycetidae</taxon>
        <taxon>Pleosporales</taxon>
        <taxon>Pleosporineae</taxon>
        <taxon>Phaeosphaeriaceae</taxon>
        <taxon>Ophiobolus</taxon>
    </lineage>
</organism>
<dbReference type="AlphaFoldDB" id="A0A6A7AD17"/>
<reference evidence="3" key="1">
    <citation type="journal article" date="2020" name="Stud. Mycol.">
        <title>101 Dothideomycetes genomes: a test case for predicting lifestyles and emergence of pathogens.</title>
        <authorList>
            <person name="Haridas S."/>
            <person name="Albert R."/>
            <person name="Binder M."/>
            <person name="Bloem J."/>
            <person name="Labutti K."/>
            <person name="Salamov A."/>
            <person name="Andreopoulos B."/>
            <person name="Baker S."/>
            <person name="Barry K."/>
            <person name="Bills G."/>
            <person name="Bluhm B."/>
            <person name="Cannon C."/>
            <person name="Castanera R."/>
            <person name="Culley D."/>
            <person name="Daum C."/>
            <person name="Ezra D."/>
            <person name="Gonzalez J."/>
            <person name="Henrissat B."/>
            <person name="Kuo A."/>
            <person name="Liang C."/>
            <person name="Lipzen A."/>
            <person name="Lutzoni F."/>
            <person name="Magnuson J."/>
            <person name="Mondo S."/>
            <person name="Nolan M."/>
            <person name="Ohm R."/>
            <person name="Pangilinan J."/>
            <person name="Park H.-J."/>
            <person name="Ramirez L."/>
            <person name="Alfaro M."/>
            <person name="Sun H."/>
            <person name="Tritt A."/>
            <person name="Yoshinaga Y."/>
            <person name="Zwiers L.-H."/>
            <person name="Turgeon B."/>
            <person name="Goodwin S."/>
            <person name="Spatafora J."/>
            <person name="Crous P."/>
            <person name="Grigoriev I."/>
        </authorList>
    </citation>
    <scope>NUCLEOTIDE SEQUENCE</scope>
    <source>
        <strain evidence="3">CBS 113818</strain>
    </source>
</reference>
<dbReference type="EMBL" id="MU006219">
    <property type="protein sequence ID" value="KAF2830764.1"/>
    <property type="molecule type" value="Genomic_DNA"/>
</dbReference>
<evidence type="ECO:0000313" key="4">
    <source>
        <dbReference type="Proteomes" id="UP000799424"/>
    </source>
</evidence>
<name>A0A6A7AD17_9PLEO</name>
<evidence type="ECO:0000313" key="3">
    <source>
        <dbReference type="EMBL" id="KAF2830764.1"/>
    </source>
</evidence>
<evidence type="ECO:0000256" key="1">
    <source>
        <dbReference type="SAM" id="MobiDB-lite"/>
    </source>
</evidence>
<gene>
    <name evidence="3" type="ORF">CC86DRAFT_464004</name>
</gene>
<dbReference type="PANTHER" id="PTHR36587">
    <property type="entry name" value="EXPRESSION SITE-ASSOCIATED GENE 3 (ESAG3)-LIKE PROTEIN"/>
    <property type="match status" value="1"/>
</dbReference>
<proteinExistence type="predicted"/>
<keyword evidence="4" id="KW-1185">Reference proteome</keyword>
<keyword evidence="2" id="KW-0472">Membrane</keyword>
<dbReference type="CDD" id="cd22997">
    <property type="entry name" value="GT_LH"/>
    <property type="match status" value="1"/>
</dbReference>
<keyword evidence="2" id="KW-0812">Transmembrane</keyword>
<feature type="compositionally biased region" description="Basic and acidic residues" evidence="1">
    <location>
        <begin position="619"/>
        <end position="753"/>
    </location>
</feature>